<dbReference type="Proteomes" id="UP001497700">
    <property type="component" value="Unassembled WGS sequence"/>
</dbReference>
<accession>A0ACB9YK05</accession>
<protein>
    <submittedName>
        <fullName evidence="1">GMC oxidoreductase</fullName>
    </submittedName>
</protein>
<dbReference type="EMBL" id="MU393616">
    <property type="protein sequence ID" value="KAI4859734.1"/>
    <property type="molecule type" value="Genomic_DNA"/>
</dbReference>
<gene>
    <name evidence="1" type="ORF">F4820DRAFT_466419</name>
</gene>
<name>A0ACB9YK05_9PEZI</name>
<evidence type="ECO:0000313" key="1">
    <source>
        <dbReference type="EMBL" id="KAI4859734.1"/>
    </source>
</evidence>
<keyword evidence="2" id="KW-1185">Reference proteome</keyword>
<comment type="caution">
    <text evidence="1">The sequence shown here is derived from an EMBL/GenBank/DDBJ whole genome shotgun (WGS) entry which is preliminary data.</text>
</comment>
<organism evidence="1 2">
    <name type="scientific">Hypoxylon rubiginosum</name>
    <dbReference type="NCBI Taxonomy" id="110542"/>
    <lineage>
        <taxon>Eukaryota</taxon>
        <taxon>Fungi</taxon>
        <taxon>Dikarya</taxon>
        <taxon>Ascomycota</taxon>
        <taxon>Pezizomycotina</taxon>
        <taxon>Sordariomycetes</taxon>
        <taxon>Xylariomycetidae</taxon>
        <taxon>Xylariales</taxon>
        <taxon>Hypoxylaceae</taxon>
        <taxon>Hypoxylon</taxon>
    </lineage>
</organism>
<evidence type="ECO:0000313" key="2">
    <source>
        <dbReference type="Proteomes" id="UP001497700"/>
    </source>
</evidence>
<sequence>MVATEVASRLKQYQRPARILLIEAGPDVSGNSDILHFSSLNFIGGKFDWGYKSAPQKSYDGRQIDIPSGRALGGGSVINGCGWFRGSRADYDSWGEVVGDQRWSYDGQLPYFKKTEKWYNSLNPESHGIDGKLQIESPISVGRIYPLANTIEQAWEEFGVHKLPGNDFNAGANIGFGELNENRAQGARQIAPFAYSLDGVTVLTDTMVASILVDKNNKATGVRLADGTEIHSDQVIASAGAYRTPQLLMLSGIGPKEVLEKHGIEVKVDIPGVGQNLNDHIMVYLNWKLKNPSKGYALGSSNAIFAEPRFATGTPLSYIASTEVPRPDLEAAIAKDEGKVDPNHYLLRREWAMMENIVMYLAIPPVGTDGTHISTAQMGLKPTSRGAVTIVSKNPADNPVIDPNYFATEVDKSVWRHSLRKIASFMTGNTVLGRDIVECETPFPGFAPLSVDASDEYLDSRVKAHGMSTFHGCGTCAMGTVVDTDLRVKGVQNLRVVDASVLPISIGAHIQAAVYALAEQSATIISQDKAA</sequence>
<reference evidence="1 2" key="1">
    <citation type="journal article" date="2022" name="New Phytol.">
        <title>Ecological generalism drives hyperdiversity of secondary metabolite gene clusters in xylarialean endophytes.</title>
        <authorList>
            <person name="Franco M.E.E."/>
            <person name="Wisecaver J.H."/>
            <person name="Arnold A.E."/>
            <person name="Ju Y.M."/>
            <person name="Slot J.C."/>
            <person name="Ahrendt S."/>
            <person name="Moore L.P."/>
            <person name="Eastman K.E."/>
            <person name="Scott K."/>
            <person name="Konkel Z."/>
            <person name="Mondo S.J."/>
            <person name="Kuo A."/>
            <person name="Hayes R.D."/>
            <person name="Haridas S."/>
            <person name="Andreopoulos B."/>
            <person name="Riley R."/>
            <person name="LaButti K."/>
            <person name="Pangilinan J."/>
            <person name="Lipzen A."/>
            <person name="Amirebrahimi M."/>
            <person name="Yan J."/>
            <person name="Adam C."/>
            <person name="Keymanesh K."/>
            <person name="Ng V."/>
            <person name="Louie K."/>
            <person name="Northen T."/>
            <person name="Drula E."/>
            <person name="Henrissat B."/>
            <person name="Hsieh H.M."/>
            <person name="Youens-Clark K."/>
            <person name="Lutzoni F."/>
            <person name="Miadlikowska J."/>
            <person name="Eastwood D.C."/>
            <person name="Hamelin R.C."/>
            <person name="Grigoriev I.V."/>
            <person name="U'Ren J.M."/>
        </authorList>
    </citation>
    <scope>NUCLEOTIDE SEQUENCE [LARGE SCALE GENOMIC DNA]</scope>
    <source>
        <strain evidence="1 2">CBS 119005</strain>
    </source>
</reference>
<proteinExistence type="predicted"/>